<keyword evidence="1" id="KW-0732">Signal</keyword>
<dbReference type="RefSeq" id="WP_146920672.1">
    <property type="nucleotide sequence ID" value="NZ_CP042430.1"/>
</dbReference>
<evidence type="ECO:0000256" key="1">
    <source>
        <dbReference type="SAM" id="SignalP"/>
    </source>
</evidence>
<dbReference type="AlphaFoldDB" id="A0A5B8U727"/>
<protein>
    <submittedName>
        <fullName evidence="2">Uncharacterized protein</fullName>
    </submittedName>
</protein>
<gene>
    <name evidence="2" type="ORF">FSW04_15100</name>
</gene>
<sequence>MPARPALLLVAVLALAAPARASAQWSDPQDLSGPGTASAIITAAYDADGDGLLVWSAQPGPFYGTATHAAGTTGWQPGPRLLRGLAYLHAQPALAFYGRSRLLMRGSLREGSGPTLRYRMIAALGRADATFAVPVSLDLGTTGGRRAARSLSTPALAASPAGAAIAAWSRDDGTTTVVRVSERRAGASFGPVRDRTPQGARMPAVAIDARGDRVLAWYRRGAVQARVRPAGGAWGPVLRVAAAVHTPSVLRAAMDARGRILLAWATAGRPANGPTSFAFDAAVRLPGRPFTHRVLARYEATGYAFAGADRRIFTVLDAAGHGAIAWQGDNAGETAVVLARLGNRDRLATPHTLARGTAGRAVRPTELTIGPGGRLAVAWERETGDVLVRSEVVVAATTPGSGFLTPAQTLPATCPAPALCVVGEARAAFDPVTGALSAAWLQRDDANYRVWASSRPAS</sequence>
<keyword evidence="3" id="KW-1185">Reference proteome</keyword>
<reference evidence="2 3" key="1">
    <citation type="journal article" date="2018" name="J. Microbiol.">
        <title>Baekduia soli gen. nov., sp. nov., a novel bacterium isolated from the soil of Baekdu Mountain and proposal of a novel family name, Baekduiaceae fam. nov.</title>
        <authorList>
            <person name="An D.S."/>
            <person name="Siddiqi M.Z."/>
            <person name="Kim K.H."/>
            <person name="Yu H.S."/>
            <person name="Im W.T."/>
        </authorList>
    </citation>
    <scope>NUCLEOTIDE SEQUENCE [LARGE SCALE GENOMIC DNA]</scope>
    <source>
        <strain evidence="2 3">BR7-21</strain>
    </source>
</reference>
<proteinExistence type="predicted"/>
<accession>A0A5B8U727</accession>
<feature type="chain" id="PRO_5023062814" evidence="1">
    <location>
        <begin position="24"/>
        <end position="458"/>
    </location>
</feature>
<evidence type="ECO:0000313" key="2">
    <source>
        <dbReference type="EMBL" id="QEC48767.1"/>
    </source>
</evidence>
<dbReference type="EMBL" id="CP042430">
    <property type="protein sequence ID" value="QEC48767.1"/>
    <property type="molecule type" value="Genomic_DNA"/>
</dbReference>
<name>A0A5B8U727_9ACTN</name>
<organism evidence="2 3">
    <name type="scientific">Baekduia soli</name>
    <dbReference type="NCBI Taxonomy" id="496014"/>
    <lineage>
        <taxon>Bacteria</taxon>
        <taxon>Bacillati</taxon>
        <taxon>Actinomycetota</taxon>
        <taxon>Thermoleophilia</taxon>
        <taxon>Solirubrobacterales</taxon>
        <taxon>Baekduiaceae</taxon>
        <taxon>Baekduia</taxon>
    </lineage>
</organism>
<dbReference type="OrthoDB" id="6064917at2"/>
<dbReference type="Proteomes" id="UP000321805">
    <property type="component" value="Chromosome"/>
</dbReference>
<feature type="signal peptide" evidence="1">
    <location>
        <begin position="1"/>
        <end position="23"/>
    </location>
</feature>
<dbReference type="KEGG" id="bsol:FSW04_15100"/>
<evidence type="ECO:0000313" key="3">
    <source>
        <dbReference type="Proteomes" id="UP000321805"/>
    </source>
</evidence>